<dbReference type="Proteomes" id="UP001229421">
    <property type="component" value="Unassembled WGS sequence"/>
</dbReference>
<protein>
    <submittedName>
        <fullName evidence="1">Uncharacterized protein</fullName>
    </submittedName>
</protein>
<proteinExistence type="predicted"/>
<sequence>MVVRCWIVVFQEFEVGDRVIRVQICDSIFANRFSTPIFRTVTVVVLDNNIKPLRFLFTRDTFKDSWEFMTHAFWFVASSVCFTVGLESSCASNFSASSPCTNLYTRSNGWDKYVGVGCRGDRKGGDRAVFYDSSRMLLGPTLTNGHNTSFNILGLYHETSEYLPRILYKFQQ</sequence>
<keyword evidence="2" id="KW-1185">Reference proteome</keyword>
<gene>
    <name evidence="1" type="ORF">QVD17_19704</name>
</gene>
<organism evidence="1 2">
    <name type="scientific">Tagetes erecta</name>
    <name type="common">African marigold</name>
    <dbReference type="NCBI Taxonomy" id="13708"/>
    <lineage>
        <taxon>Eukaryota</taxon>
        <taxon>Viridiplantae</taxon>
        <taxon>Streptophyta</taxon>
        <taxon>Embryophyta</taxon>
        <taxon>Tracheophyta</taxon>
        <taxon>Spermatophyta</taxon>
        <taxon>Magnoliopsida</taxon>
        <taxon>eudicotyledons</taxon>
        <taxon>Gunneridae</taxon>
        <taxon>Pentapetalae</taxon>
        <taxon>asterids</taxon>
        <taxon>campanulids</taxon>
        <taxon>Asterales</taxon>
        <taxon>Asteraceae</taxon>
        <taxon>Asteroideae</taxon>
        <taxon>Heliantheae alliance</taxon>
        <taxon>Tageteae</taxon>
        <taxon>Tagetes</taxon>
    </lineage>
</organism>
<comment type="caution">
    <text evidence="1">The sequence shown here is derived from an EMBL/GenBank/DDBJ whole genome shotgun (WGS) entry which is preliminary data.</text>
</comment>
<accession>A0AAD8KRF8</accession>
<name>A0AAD8KRF8_TARER</name>
<evidence type="ECO:0000313" key="1">
    <source>
        <dbReference type="EMBL" id="KAK1424375.1"/>
    </source>
</evidence>
<dbReference type="EMBL" id="JAUHHV010000005">
    <property type="protein sequence ID" value="KAK1424375.1"/>
    <property type="molecule type" value="Genomic_DNA"/>
</dbReference>
<reference evidence="1" key="1">
    <citation type="journal article" date="2023" name="bioRxiv">
        <title>Improved chromosome-level genome assembly for marigold (Tagetes erecta).</title>
        <authorList>
            <person name="Jiang F."/>
            <person name="Yuan L."/>
            <person name="Wang S."/>
            <person name="Wang H."/>
            <person name="Xu D."/>
            <person name="Wang A."/>
            <person name="Fan W."/>
        </authorList>
    </citation>
    <scope>NUCLEOTIDE SEQUENCE</scope>
    <source>
        <strain evidence="1">WSJ</strain>
        <tissue evidence="1">Leaf</tissue>
    </source>
</reference>
<evidence type="ECO:0000313" key="2">
    <source>
        <dbReference type="Proteomes" id="UP001229421"/>
    </source>
</evidence>
<dbReference type="AlphaFoldDB" id="A0AAD8KRF8"/>